<comment type="caution">
    <text evidence="2">The sequence shown here is derived from an EMBL/GenBank/DDBJ whole genome shotgun (WGS) entry which is preliminary data.</text>
</comment>
<feature type="transmembrane region" description="Helical" evidence="1">
    <location>
        <begin position="7"/>
        <end position="23"/>
    </location>
</feature>
<dbReference type="EMBL" id="JAGUCN010000013">
    <property type="protein sequence ID" value="MBS2212190.1"/>
    <property type="molecule type" value="Genomic_DNA"/>
</dbReference>
<keyword evidence="3" id="KW-1185">Reference proteome</keyword>
<protein>
    <submittedName>
        <fullName evidence="2">Uncharacterized protein</fullName>
    </submittedName>
</protein>
<keyword evidence="1" id="KW-0812">Transmembrane</keyword>
<evidence type="ECO:0000256" key="1">
    <source>
        <dbReference type="SAM" id="Phobius"/>
    </source>
</evidence>
<proteinExistence type="predicted"/>
<evidence type="ECO:0000313" key="3">
    <source>
        <dbReference type="Proteomes" id="UP000721861"/>
    </source>
</evidence>
<dbReference type="RefSeq" id="WP_212228692.1">
    <property type="nucleotide sequence ID" value="NZ_JAGUCN010000013.1"/>
</dbReference>
<keyword evidence="1" id="KW-1133">Transmembrane helix</keyword>
<feature type="transmembrane region" description="Helical" evidence="1">
    <location>
        <begin position="43"/>
        <end position="60"/>
    </location>
</feature>
<dbReference type="Proteomes" id="UP000721861">
    <property type="component" value="Unassembled WGS sequence"/>
</dbReference>
<sequence length="276" mass="31809">MRNTKSALVLKPLFIISVLTLLINDHILKGLYSNWITGKLSDFAGVFILTVLISFIFPQLKKYACTITAIWFIFWKSPLSDGLIDIINTNPFWRFGRVVDYTDYIALSILPAAKTYIERDTKIYYCRRLSLIRSFALGVALIALTSTSYLGTCYSAEGTVYIGKTYDLKVPKDTVLKRLEKLGYQTRFIPKDSTNGYYSIENIIVETNDRKLCQNIDTIKQLTFFFHSLGVGNEKMSIMEVTFSDTLQITDWRRLKVLSRKYNRITKDLFAKEITK</sequence>
<name>A0ABS5KAY8_9BACT</name>
<accession>A0ABS5KAY8</accession>
<feature type="transmembrane region" description="Helical" evidence="1">
    <location>
        <begin position="131"/>
        <end position="151"/>
    </location>
</feature>
<keyword evidence="1" id="KW-0472">Membrane</keyword>
<evidence type="ECO:0000313" key="2">
    <source>
        <dbReference type="EMBL" id="MBS2212190.1"/>
    </source>
</evidence>
<organism evidence="2 3">
    <name type="scientific">Carboxylicivirga mesophila</name>
    <dbReference type="NCBI Taxonomy" id="1166478"/>
    <lineage>
        <taxon>Bacteria</taxon>
        <taxon>Pseudomonadati</taxon>
        <taxon>Bacteroidota</taxon>
        <taxon>Bacteroidia</taxon>
        <taxon>Marinilabiliales</taxon>
        <taxon>Marinilabiliaceae</taxon>
        <taxon>Carboxylicivirga</taxon>
    </lineage>
</organism>
<gene>
    <name evidence="2" type="ORF">KEM09_12300</name>
</gene>
<reference evidence="2 3" key="1">
    <citation type="journal article" date="2014" name="Int. J. Syst. Evol. Microbiol.">
        <title>Carboxylicivirga gen. nov. in the family Marinilabiliaceae with two novel species, Carboxylicivirga mesophila sp. nov. and Carboxylicivirga taeanensis sp. nov., and reclassification of Cytophaga fermentans as Saccharicrinis fermentans gen. nov., comb. nov.</title>
        <authorList>
            <person name="Yang S.H."/>
            <person name="Seo H.S."/>
            <person name="Woo J.H."/>
            <person name="Oh H.M."/>
            <person name="Jang H."/>
            <person name="Lee J.H."/>
            <person name="Kim S.J."/>
            <person name="Kwon K.K."/>
        </authorList>
    </citation>
    <scope>NUCLEOTIDE SEQUENCE [LARGE SCALE GENOMIC DNA]</scope>
    <source>
        <strain evidence="2 3">JCM 18290</strain>
    </source>
</reference>